<dbReference type="AlphaFoldDB" id="A0A318T859"/>
<proteinExistence type="predicted"/>
<dbReference type="Proteomes" id="UP000248148">
    <property type="component" value="Unassembled WGS sequence"/>
</dbReference>
<protein>
    <recommendedName>
        <fullName evidence="4">DUF2065 domain-containing protein</fullName>
    </recommendedName>
</protein>
<gene>
    <name evidence="2" type="ORF">BJ122_1238</name>
</gene>
<dbReference type="RefSeq" id="WP_110782132.1">
    <property type="nucleotide sequence ID" value="NZ_QJTI01000023.1"/>
</dbReference>
<evidence type="ECO:0000313" key="2">
    <source>
        <dbReference type="EMBL" id="PYF01292.1"/>
    </source>
</evidence>
<evidence type="ECO:0000256" key="1">
    <source>
        <dbReference type="SAM" id="Phobius"/>
    </source>
</evidence>
<dbReference type="PANTHER" id="PTHR38602:SF1">
    <property type="entry name" value="INNER MEMBRANE PROTEIN"/>
    <property type="match status" value="1"/>
</dbReference>
<evidence type="ECO:0000313" key="3">
    <source>
        <dbReference type="Proteomes" id="UP000248148"/>
    </source>
</evidence>
<keyword evidence="3" id="KW-1185">Reference proteome</keyword>
<keyword evidence="1" id="KW-0812">Transmembrane</keyword>
<sequence>MTSFAFTDLLIGVGVAFFLEGLLFLASPSWMRRAMESTLAAPDRLLRIAGVISALGGLMLIWMVRH</sequence>
<dbReference type="PANTHER" id="PTHR38602">
    <property type="entry name" value="INNER MEMBRANE PROTEIN-RELATED"/>
    <property type="match status" value="1"/>
</dbReference>
<evidence type="ECO:0008006" key="4">
    <source>
        <dbReference type="Google" id="ProtNLM"/>
    </source>
</evidence>
<name>A0A318T859_9BRAD</name>
<reference evidence="2 3" key="1">
    <citation type="submission" date="2018-06" db="EMBL/GenBank/DDBJ databases">
        <title>Genomic Encyclopedia of Archaeal and Bacterial Type Strains, Phase II (KMG-II): from individual species to whole genera.</title>
        <authorList>
            <person name="Goeker M."/>
        </authorList>
    </citation>
    <scope>NUCLEOTIDE SEQUENCE [LARGE SCALE GENOMIC DNA]</scope>
    <source>
        <strain evidence="2 3">JCM 11668</strain>
    </source>
</reference>
<accession>A0A318T859</accession>
<dbReference type="OrthoDB" id="9815199at2"/>
<dbReference type="EMBL" id="QJTI01000023">
    <property type="protein sequence ID" value="PYF01292.1"/>
    <property type="molecule type" value="Genomic_DNA"/>
</dbReference>
<feature type="transmembrane region" description="Helical" evidence="1">
    <location>
        <begin position="45"/>
        <end position="64"/>
    </location>
</feature>
<dbReference type="Pfam" id="PF09838">
    <property type="entry name" value="DUF2065"/>
    <property type="match status" value="1"/>
</dbReference>
<keyword evidence="1" id="KW-1133">Transmembrane helix</keyword>
<dbReference type="InterPro" id="IPR019201">
    <property type="entry name" value="DUF2065"/>
</dbReference>
<feature type="transmembrane region" description="Helical" evidence="1">
    <location>
        <begin position="6"/>
        <end position="25"/>
    </location>
</feature>
<keyword evidence="1" id="KW-0472">Membrane</keyword>
<comment type="caution">
    <text evidence="2">The sequence shown here is derived from an EMBL/GenBank/DDBJ whole genome shotgun (WGS) entry which is preliminary data.</text>
</comment>
<organism evidence="2 3">
    <name type="scientific">Rhodopseudomonas faecalis</name>
    <dbReference type="NCBI Taxonomy" id="99655"/>
    <lineage>
        <taxon>Bacteria</taxon>
        <taxon>Pseudomonadati</taxon>
        <taxon>Pseudomonadota</taxon>
        <taxon>Alphaproteobacteria</taxon>
        <taxon>Hyphomicrobiales</taxon>
        <taxon>Nitrobacteraceae</taxon>
        <taxon>Rhodopseudomonas</taxon>
    </lineage>
</organism>